<dbReference type="PANTHER" id="PTHR36849">
    <property type="entry name" value="CYTOPLASMIC PROTEIN-RELATED"/>
    <property type="match status" value="1"/>
</dbReference>
<dbReference type="Pfam" id="PF22752">
    <property type="entry name" value="DUF488-N3i"/>
    <property type="match status" value="1"/>
</dbReference>
<organism evidence="1 2">
    <name type="scientific">Fructilactobacillus hinvesii</name>
    <dbReference type="NCBI Taxonomy" id="2940300"/>
    <lineage>
        <taxon>Bacteria</taxon>
        <taxon>Bacillati</taxon>
        <taxon>Bacillota</taxon>
        <taxon>Bacilli</taxon>
        <taxon>Lactobacillales</taxon>
        <taxon>Lactobacillaceae</taxon>
        <taxon>Fructilactobacillus</taxon>
    </lineage>
</organism>
<evidence type="ECO:0000313" key="2">
    <source>
        <dbReference type="Proteomes" id="UP001057025"/>
    </source>
</evidence>
<sequence length="128" mass="15084">MQLTIERIYTKTVDHDGYRILVDRHWPRGISKVNAALDDWAKAIAPTTELRQWFNHIKDRFPEFQTRYLQELEQNPETPAFVTEVAKQLQTTNVILLYGAKDQEHNQAVVLLQYLQRQPAIQALLRKE</sequence>
<reference evidence="1" key="1">
    <citation type="submission" date="2022-05" db="EMBL/GenBank/DDBJ databases">
        <authorList>
            <person name="Oliphant S.A."/>
            <person name="Watson-Haigh N.S."/>
            <person name="Sumby K.M."/>
            <person name="Gardner J.M."/>
            <person name="Jiranek V."/>
        </authorList>
    </citation>
    <scope>NUCLEOTIDE SEQUENCE</scope>
    <source>
        <strain evidence="1">KI11_C11</strain>
    </source>
</reference>
<dbReference type="InterPro" id="IPR052552">
    <property type="entry name" value="YeaO-like"/>
</dbReference>
<proteinExistence type="predicted"/>
<keyword evidence="2" id="KW-1185">Reference proteome</keyword>
<accession>A0ABY5BSZ1</accession>
<dbReference type="Proteomes" id="UP001057025">
    <property type="component" value="Chromosome"/>
</dbReference>
<gene>
    <name evidence="1" type="ORF">M3M39_01820</name>
</gene>
<evidence type="ECO:0000313" key="1">
    <source>
        <dbReference type="EMBL" id="USS88240.1"/>
    </source>
</evidence>
<dbReference type="RefSeq" id="WP_252797526.1">
    <property type="nucleotide sequence ID" value="NZ_CP097118.1"/>
</dbReference>
<dbReference type="EMBL" id="CP097118">
    <property type="protein sequence ID" value="USS88240.1"/>
    <property type="molecule type" value="Genomic_DNA"/>
</dbReference>
<dbReference type="PANTHER" id="PTHR36849:SF1">
    <property type="entry name" value="CYTOPLASMIC PROTEIN"/>
    <property type="match status" value="1"/>
</dbReference>
<protein>
    <submittedName>
        <fullName evidence="1">DUF488 family protein</fullName>
    </submittedName>
</protein>
<name>A0ABY5BSZ1_9LACO</name>